<feature type="coiled-coil region" evidence="1">
    <location>
        <begin position="49"/>
        <end position="76"/>
    </location>
</feature>
<evidence type="ECO:0000313" key="3">
    <source>
        <dbReference type="EMBL" id="ODA31514.1"/>
    </source>
</evidence>
<evidence type="ECO:0000256" key="1">
    <source>
        <dbReference type="SAM" id="Coils"/>
    </source>
</evidence>
<evidence type="ECO:0000256" key="2">
    <source>
        <dbReference type="SAM" id="Phobius"/>
    </source>
</evidence>
<name>A0A1C3EE95_9GAMM</name>
<accession>A0A1C3EE95</accession>
<protein>
    <submittedName>
        <fullName evidence="3">Uncharacterized protein</fullName>
    </submittedName>
</protein>
<feature type="transmembrane region" description="Helical" evidence="2">
    <location>
        <begin position="20"/>
        <end position="38"/>
    </location>
</feature>
<proteinExistence type="predicted"/>
<dbReference type="OrthoDB" id="5917505at2"/>
<organism evidence="3 4">
    <name type="scientific">Veronia pacifica</name>
    <dbReference type="NCBI Taxonomy" id="1080227"/>
    <lineage>
        <taxon>Bacteria</taxon>
        <taxon>Pseudomonadati</taxon>
        <taxon>Pseudomonadota</taxon>
        <taxon>Gammaproteobacteria</taxon>
        <taxon>Vibrionales</taxon>
        <taxon>Vibrionaceae</taxon>
        <taxon>Veronia</taxon>
    </lineage>
</organism>
<keyword evidence="2" id="KW-0812">Transmembrane</keyword>
<gene>
    <name evidence="3" type="ORF">A8L45_16585</name>
</gene>
<keyword evidence="2" id="KW-1133">Transmembrane helix</keyword>
<dbReference type="EMBL" id="LYBM01000034">
    <property type="protein sequence ID" value="ODA31514.1"/>
    <property type="molecule type" value="Genomic_DNA"/>
</dbReference>
<dbReference type="RefSeq" id="WP_068904305.1">
    <property type="nucleotide sequence ID" value="NZ_JBHUIF010000028.1"/>
</dbReference>
<comment type="caution">
    <text evidence="3">The sequence shown here is derived from an EMBL/GenBank/DDBJ whole genome shotgun (WGS) entry which is preliminary data.</text>
</comment>
<dbReference type="AlphaFoldDB" id="A0A1C3EE95"/>
<sequence length="94" mass="11165">MKPDNERSQWHLDKTISIGHILSTIIIGFSLLSWALAVDKRVEQNAQHIQFLYDNEKRIEERVEATRDEIRQDLRNIGGKLDRLIERQLRDKQN</sequence>
<reference evidence="3 4" key="1">
    <citation type="submission" date="2016-05" db="EMBL/GenBank/DDBJ databases">
        <title>Genomic Taxonomy of the Vibrionaceae.</title>
        <authorList>
            <person name="Gomez-Gil B."/>
            <person name="Enciso-Ibarra J."/>
        </authorList>
    </citation>
    <scope>NUCLEOTIDE SEQUENCE [LARGE SCALE GENOMIC DNA]</scope>
    <source>
        <strain evidence="3 4">CAIM 1920</strain>
    </source>
</reference>
<dbReference type="Proteomes" id="UP000094936">
    <property type="component" value="Unassembled WGS sequence"/>
</dbReference>
<dbReference type="STRING" id="1080227.A8L45_16585"/>
<keyword evidence="1" id="KW-0175">Coiled coil</keyword>
<evidence type="ECO:0000313" key="4">
    <source>
        <dbReference type="Proteomes" id="UP000094936"/>
    </source>
</evidence>
<keyword evidence="2" id="KW-0472">Membrane</keyword>
<keyword evidence="4" id="KW-1185">Reference proteome</keyword>